<evidence type="ECO:0000256" key="3">
    <source>
        <dbReference type="ARBA" id="ARBA00023163"/>
    </source>
</evidence>
<keyword evidence="2" id="KW-0238">DNA-binding</keyword>
<dbReference type="AlphaFoldDB" id="A0A848G7R8"/>
<dbReference type="InterPro" id="IPR011711">
    <property type="entry name" value="GntR_C"/>
</dbReference>
<organism evidence="5 6">
    <name type="scientific">Zoogloea dura</name>
    <dbReference type="NCBI Taxonomy" id="2728840"/>
    <lineage>
        <taxon>Bacteria</taxon>
        <taxon>Pseudomonadati</taxon>
        <taxon>Pseudomonadota</taxon>
        <taxon>Betaproteobacteria</taxon>
        <taxon>Rhodocyclales</taxon>
        <taxon>Zoogloeaceae</taxon>
        <taxon>Zoogloea</taxon>
    </lineage>
</organism>
<evidence type="ECO:0000313" key="6">
    <source>
        <dbReference type="Proteomes" id="UP000580043"/>
    </source>
</evidence>
<dbReference type="SUPFAM" id="SSF46785">
    <property type="entry name" value="Winged helix' DNA-binding domain"/>
    <property type="match status" value="1"/>
</dbReference>
<comment type="caution">
    <text evidence="5">The sequence shown here is derived from an EMBL/GenBank/DDBJ whole genome shotgun (WGS) entry which is preliminary data.</text>
</comment>
<evidence type="ECO:0000259" key="4">
    <source>
        <dbReference type="PROSITE" id="PS50949"/>
    </source>
</evidence>
<dbReference type="Gene3D" id="1.10.10.10">
    <property type="entry name" value="Winged helix-like DNA-binding domain superfamily/Winged helix DNA-binding domain"/>
    <property type="match status" value="1"/>
</dbReference>
<dbReference type="InterPro" id="IPR008920">
    <property type="entry name" value="TF_FadR/GntR_C"/>
</dbReference>
<keyword evidence="3" id="KW-0804">Transcription</keyword>
<dbReference type="Pfam" id="PF00392">
    <property type="entry name" value="GntR"/>
    <property type="match status" value="1"/>
</dbReference>
<name>A0A848G7R8_9RHOO</name>
<sequence length="217" mass="24048">MAKKNHLYQEILQRLFRCQYRFGDRILVKEIGEEMGVSRHPIMTALYKLQERGFVTITAQVGCEVVTPTPESIQDFYRMFALTEGLIAELAARRASVAEITRLRLINAQIEALDPADPANADAYRQLNVAFHTELHAMAQSPLVCGRQLANFELSDFFIVQTCGFGAHLDHVAGEHQAVIEAIAARQPELANAAAREHIDSVSRTVSTALSIQADTG</sequence>
<dbReference type="EMBL" id="JABBGA010000014">
    <property type="protein sequence ID" value="NML27330.1"/>
    <property type="molecule type" value="Genomic_DNA"/>
</dbReference>
<evidence type="ECO:0000313" key="5">
    <source>
        <dbReference type="EMBL" id="NML27330.1"/>
    </source>
</evidence>
<dbReference type="InterPro" id="IPR036390">
    <property type="entry name" value="WH_DNA-bd_sf"/>
</dbReference>
<dbReference type="SUPFAM" id="SSF48008">
    <property type="entry name" value="GntR ligand-binding domain-like"/>
    <property type="match status" value="1"/>
</dbReference>
<dbReference type="InterPro" id="IPR036388">
    <property type="entry name" value="WH-like_DNA-bd_sf"/>
</dbReference>
<dbReference type="RefSeq" id="WP_169146865.1">
    <property type="nucleotide sequence ID" value="NZ_JABBGA010000014.1"/>
</dbReference>
<dbReference type="PANTHER" id="PTHR43537:SF24">
    <property type="entry name" value="GLUCONATE OPERON TRANSCRIPTIONAL REPRESSOR"/>
    <property type="match status" value="1"/>
</dbReference>
<reference evidence="5 6" key="1">
    <citation type="submission" date="2020-04" db="EMBL/GenBank/DDBJ databases">
        <title>Zoogloea sp. G-4-1-14 isolated from soil.</title>
        <authorList>
            <person name="Dahal R.H."/>
        </authorList>
    </citation>
    <scope>NUCLEOTIDE SEQUENCE [LARGE SCALE GENOMIC DNA]</scope>
    <source>
        <strain evidence="5 6">G-4-1-14</strain>
    </source>
</reference>
<proteinExistence type="predicted"/>
<dbReference type="Pfam" id="PF07729">
    <property type="entry name" value="FCD"/>
    <property type="match status" value="1"/>
</dbReference>
<dbReference type="SMART" id="SM00345">
    <property type="entry name" value="HTH_GNTR"/>
    <property type="match status" value="1"/>
</dbReference>
<accession>A0A848G7R8</accession>
<evidence type="ECO:0000256" key="1">
    <source>
        <dbReference type="ARBA" id="ARBA00023015"/>
    </source>
</evidence>
<dbReference type="PANTHER" id="PTHR43537">
    <property type="entry name" value="TRANSCRIPTIONAL REGULATOR, GNTR FAMILY"/>
    <property type="match status" value="1"/>
</dbReference>
<dbReference type="Gene3D" id="1.20.120.530">
    <property type="entry name" value="GntR ligand-binding domain-like"/>
    <property type="match status" value="1"/>
</dbReference>
<evidence type="ECO:0000256" key="2">
    <source>
        <dbReference type="ARBA" id="ARBA00023125"/>
    </source>
</evidence>
<gene>
    <name evidence="5" type="ORF">HHL15_16370</name>
</gene>
<dbReference type="Proteomes" id="UP000580043">
    <property type="component" value="Unassembled WGS sequence"/>
</dbReference>
<keyword evidence="1" id="KW-0805">Transcription regulation</keyword>
<protein>
    <submittedName>
        <fullName evidence="5">GntR family transcriptional regulator</fullName>
    </submittedName>
</protein>
<dbReference type="SMART" id="SM00895">
    <property type="entry name" value="FCD"/>
    <property type="match status" value="1"/>
</dbReference>
<dbReference type="PROSITE" id="PS50949">
    <property type="entry name" value="HTH_GNTR"/>
    <property type="match status" value="1"/>
</dbReference>
<dbReference type="InterPro" id="IPR000524">
    <property type="entry name" value="Tscrpt_reg_HTH_GntR"/>
</dbReference>
<dbReference type="GO" id="GO:0003700">
    <property type="term" value="F:DNA-binding transcription factor activity"/>
    <property type="evidence" value="ECO:0007669"/>
    <property type="project" value="InterPro"/>
</dbReference>
<keyword evidence="6" id="KW-1185">Reference proteome</keyword>
<feature type="domain" description="HTH gntR-type" evidence="4">
    <location>
        <begin position="1"/>
        <end position="68"/>
    </location>
</feature>
<dbReference type="GO" id="GO:0003677">
    <property type="term" value="F:DNA binding"/>
    <property type="evidence" value="ECO:0007669"/>
    <property type="project" value="UniProtKB-KW"/>
</dbReference>